<evidence type="ECO:0000313" key="2">
    <source>
        <dbReference type="EMBL" id="SUK36090.1"/>
    </source>
</evidence>
<sequence length="99" mass="11136">MTSMVSGTLKTNTDLTQILTSLFPCGSITGAPKLNTMKYIKQLESSPRGIYCGAIGLLLPTEDDKMIFNIPIRTIEYNMDKRFMESEQVLQLILSQKMK</sequence>
<gene>
    <name evidence="2" type="primary">pabB_2</name>
    <name evidence="2" type="ORF">NCTC6133_00854</name>
</gene>
<dbReference type="InterPro" id="IPR005801">
    <property type="entry name" value="ADC_synthase"/>
</dbReference>
<evidence type="ECO:0000259" key="1">
    <source>
        <dbReference type="Pfam" id="PF00425"/>
    </source>
</evidence>
<dbReference type="PANTHER" id="PTHR11236">
    <property type="entry name" value="AMINOBENZOATE/ANTHRANILATE SYNTHASE"/>
    <property type="match status" value="1"/>
</dbReference>
<dbReference type="GO" id="GO:0000162">
    <property type="term" value="P:L-tryptophan biosynthetic process"/>
    <property type="evidence" value="ECO:0007669"/>
    <property type="project" value="TreeGrafter"/>
</dbReference>
<dbReference type="EC" id="2.6.1.85" evidence="2"/>
<organism evidence="2 3">
    <name type="scientific">Staphylococcus aureus</name>
    <dbReference type="NCBI Taxonomy" id="1280"/>
    <lineage>
        <taxon>Bacteria</taxon>
        <taxon>Bacillati</taxon>
        <taxon>Bacillota</taxon>
        <taxon>Bacilli</taxon>
        <taxon>Bacillales</taxon>
        <taxon>Staphylococcaceae</taxon>
        <taxon>Staphylococcus</taxon>
    </lineage>
</organism>
<dbReference type="InterPro" id="IPR019999">
    <property type="entry name" value="Anth_synth_I-like"/>
</dbReference>
<dbReference type="SUPFAM" id="SSF56322">
    <property type="entry name" value="ADC synthase"/>
    <property type="match status" value="1"/>
</dbReference>
<dbReference type="EMBL" id="UHAP01000001">
    <property type="protein sequence ID" value="SUK36090.1"/>
    <property type="molecule type" value="Genomic_DNA"/>
</dbReference>
<reference evidence="2 3" key="1">
    <citation type="submission" date="2018-06" db="EMBL/GenBank/DDBJ databases">
        <authorList>
            <consortium name="Pathogen Informatics"/>
            <person name="Doyle S."/>
        </authorList>
    </citation>
    <scope>NUCLEOTIDE SEQUENCE [LARGE SCALE GENOMIC DNA]</scope>
    <source>
        <strain evidence="2 3">NCTC6133</strain>
    </source>
</reference>
<dbReference type="Proteomes" id="UP000255091">
    <property type="component" value="Unassembled WGS sequence"/>
</dbReference>
<protein>
    <submittedName>
        <fullName evidence="2">Para-aminobenzoate synthetase component I</fullName>
        <ecNumber evidence="2">2.6.1.85</ecNumber>
    </submittedName>
</protein>
<accession>A0A380DNF0</accession>
<dbReference type="Gene3D" id="3.60.120.10">
    <property type="entry name" value="Anthranilate synthase"/>
    <property type="match status" value="1"/>
</dbReference>
<dbReference type="PANTHER" id="PTHR11236:SF50">
    <property type="entry name" value="AMINODEOXYCHORISMATE SYNTHASE COMPONENT 1"/>
    <property type="match status" value="1"/>
</dbReference>
<proteinExistence type="predicted"/>
<dbReference type="InterPro" id="IPR015890">
    <property type="entry name" value="Chorismate_C"/>
</dbReference>
<dbReference type="AlphaFoldDB" id="A0A380DNF0"/>
<keyword evidence="2" id="KW-0032">Aminotransferase</keyword>
<name>A0A380DNF0_STAAU</name>
<feature type="domain" description="Chorismate-utilising enzyme C-terminal" evidence="1">
    <location>
        <begin position="1"/>
        <end position="79"/>
    </location>
</feature>
<dbReference type="Pfam" id="PF00425">
    <property type="entry name" value="Chorismate_bind"/>
    <property type="match status" value="1"/>
</dbReference>
<dbReference type="GO" id="GO:0046820">
    <property type="term" value="F:4-amino-4-deoxychorismate synthase activity"/>
    <property type="evidence" value="ECO:0007669"/>
    <property type="project" value="UniProtKB-EC"/>
</dbReference>
<keyword evidence="2" id="KW-0808">Transferase</keyword>
<evidence type="ECO:0000313" key="3">
    <source>
        <dbReference type="Proteomes" id="UP000255091"/>
    </source>
</evidence>